<evidence type="ECO:0000313" key="2">
    <source>
        <dbReference type="EMBL" id="RFT16486.1"/>
    </source>
</evidence>
<dbReference type="EMBL" id="QUAH01000003">
    <property type="protein sequence ID" value="RFT16486.1"/>
    <property type="molecule type" value="Genomic_DNA"/>
</dbReference>
<sequence length="48" mass="4994">MKGGLKWPVILILKNQDPGLAGSGNGKGAERKKGAGQSQPPAFRSFCP</sequence>
<organism evidence="2 3">
    <name type="scientific">Candidatus Saccharicenans subterraneus</name>
    <dbReference type="NCBI Taxonomy" id="2508984"/>
    <lineage>
        <taxon>Bacteria</taxon>
        <taxon>Candidatus Aminicenantota</taxon>
        <taxon>Candidatus Aminicenantia</taxon>
        <taxon>Candidatus Aminicenantales</taxon>
        <taxon>Candidatus Saccharicenantaceae</taxon>
        <taxon>Candidatus Saccharicenans</taxon>
    </lineage>
</organism>
<evidence type="ECO:0000313" key="3">
    <source>
        <dbReference type="Proteomes" id="UP000257323"/>
    </source>
</evidence>
<evidence type="ECO:0000256" key="1">
    <source>
        <dbReference type="SAM" id="MobiDB-lite"/>
    </source>
</evidence>
<dbReference type="Proteomes" id="UP000257323">
    <property type="component" value="Unassembled WGS sequence"/>
</dbReference>
<name>A0A3E2BPC1_9BACT</name>
<gene>
    <name evidence="2" type="ORF">OP8BY_1664</name>
</gene>
<proteinExistence type="predicted"/>
<feature type="region of interest" description="Disordered" evidence="1">
    <location>
        <begin position="16"/>
        <end position="48"/>
    </location>
</feature>
<protein>
    <submittedName>
        <fullName evidence="2">Uncharacterized protein</fullName>
    </submittedName>
</protein>
<accession>A0A3E2BPC1</accession>
<reference evidence="2 3" key="1">
    <citation type="submission" date="2018-08" db="EMBL/GenBank/DDBJ databases">
        <title>Genome analysis of the thermophilic bacterium of the candidate phylum Aminicenantes from deep subsurface aquifer revealed its physiology and ecological role.</title>
        <authorList>
            <person name="Kadnikov V.V."/>
            <person name="Mardanov A.V."/>
            <person name="Beletsky A.V."/>
            <person name="Karnachuk O.V."/>
            <person name="Ravin N.V."/>
        </authorList>
    </citation>
    <scope>NUCLEOTIDE SEQUENCE [LARGE SCALE GENOMIC DNA]</scope>
    <source>
        <strain evidence="2">BY38</strain>
    </source>
</reference>
<comment type="caution">
    <text evidence="2">The sequence shown here is derived from an EMBL/GenBank/DDBJ whole genome shotgun (WGS) entry which is preliminary data.</text>
</comment>
<dbReference type="AlphaFoldDB" id="A0A3E2BPC1"/>